<name>A0A6B3LE35_9BACT</name>
<evidence type="ECO:0000313" key="1">
    <source>
        <dbReference type="EMBL" id="QQL45884.1"/>
    </source>
</evidence>
<dbReference type="Proteomes" id="UP000475117">
    <property type="component" value="Chromosome"/>
</dbReference>
<dbReference type="InterPro" id="IPR019239">
    <property type="entry name" value="VapB_antitoxin"/>
</dbReference>
<evidence type="ECO:0000313" key="2">
    <source>
        <dbReference type="Proteomes" id="UP000475117"/>
    </source>
</evidence>
<dbReference type="EMBL" id="CP066776">
    <property type="protein sequence ID" value="QQL45884.1"/>
    <property type="molecule type" value="Genomic_DNA"/>
</dbReference>
<dbReference type="KEGG" id="soa:G3M56_004695"/>
<keyword evidence="2" id="KW-1185">Reference proteome</keyword>
<dbReference type="Pfam" id="PF09957">
    <property type="entry name" value="VapB_antitoxin"/>
    <property type="match status" value="1"/>
</dbReference>
<organism evidence="1 2">
    <name type="scientific">Sulfuriroseicoccus oceanibius</name>
    <dbReference type="NCBI Taxonomy" id="2707525"/>
    <lineage>
        <taxon>Bacteria</taxon>
        <taxon>Pseudomonadati</taxon>
        <taxon>Verrucomicrobiota</taxon>
        <taxon>Verrucomicrobiia</taxon>
        <taxon>Verrucomicrobiales</taxon>
        <taxon>Verrucomicrobiaceae</taxon>
        <taxon>Sulfuriroseicoccus</taxon>
    </lineage>
</organism>
<accession>A0A6B3LE35</accession>
<protein>
    <submittedName>
        <fullName evidence="1">Type II toxin-antitoxin system VapB family antitoxin</fullName>
    </submittedName>
</protein>
<sequence>MRTTVTIDDELFAEAAKITGESSASPVINAALKALVAAESRKRLQALAGSAPGFTVPPRDQRSMPICVADDPQNYPSENP</sequence>
<proteinExistence type="predicted"/>
<gene>
    <name evidence="1" type="ORF">G3M56_004695</name>
</gene>
<reference evidence="1 2" key="1">
    <citation type="submission" date="2020-12" db="EMBL/GenBank/DDBJ databases">
        <title>Sulforoseuscoccus oceanibium gen. nov., sp. nov., a representative of the phylum Verrucomicrobia with special cytoplasmic membrane, and proposal of Sulforoseuscoccusaceae fam. nov.</title>
        <authorList>
            <person name="Xi F."/>
        </authorList>
    </citation>
    <scope>NUCLEOTIDE SEQUENCE [LARGE SCALE GENOMIC DNA]</scope>
    <source>
        <strain evidence="1 2">T37</strain>
    </source>
</reference>
<dbReference type="RefSeq" id="WP_164365561.1">
    <property type="nucleotide sequence ID" value="NZ_CP066776.1"/>
</dbReference>
<dbReference type="AlphaFoldDB" id="A0A6B3LE35"/>